<dbReference type="HOGENOM" id="CLU_1684021_0_0_0"/>
<comment type="caution">
    <text evidence="2">The sequence shown here is derived from an EMBL/GenBank/DDBJ whole genome shotgun (WGS) entry which is preliminary data.</text>
</comment>
<dbReference type="GO" id="GO:1902604">
    <property type="term" value="P:p-aminobenzoyl-glutamate transmembrane transport"/>
    <property type="evidence" value="ECO:0007669"/>
    <property type="project" value="InterPro"/>
</dbReference>
<evidence type="ECO:0000256" key="1">
    <source>
        <dbReference type="SAM" id="Phobius"/>
    </source>
</evidence>
<evidence type="ECO:0000313" key="3">
    <source>
        <dbReference type="Proteomes" id="UP000003233"/>
    </source>
</evidence>
<dbReference type="PANTHER" id="PTHR11014">
    <property type="entry name" value="PEPTIDASE M20 FAMILY MEMBER"/>
    <property type="match status" value="1"/>
</dbReference>
<dbReference type="RefSeq" id="WP_016361902.1">
    <property type="nucleotide sequence ID" value="NZ_KE161009.1"/>
</dbReference>
<keyword evidence="1" id="KW-0812">Transmembrane</keyword>
<dbReference type="Gene3D" id="3.40.630.10">
    <property type="entry name" value="Zn peptidases"/>
    <property type="match status" value="1"/>
</dbReference>
<dbReference type="InterPro" id="IPR017439">
    <property type="entry name" value="Amidohydrolase"/>
</dbReference>
<dbReference type="PATRIC" id="fig|457404.5.peg.2876"/>
<gene>
    <name evidence="2" type="ORF">HMPREF0402_04248</name>
</gene>
<proteinExistence type="predicted"/>
<evidence type="ECO:0000313" key="2">
    <source>
        <dbReference type="EMBL" id="EPC09034.1"/>
    </source>
</evidence>
<dbReference type="SUPFAM" id="SSF53187">
    <property type="entry name" value="Zn-dependent exopeptidases"/>
    <property type="match status" value="1"/>
</dbReference>
<name>S2KXN5_9FUSO</name>
<dbReference type="Pfam" id="PF03806">
    <property type="entry name" value="ABG_transport"/>
    <property type="match status" value="1"/>
</dbReference>
<dbReference type="GO" id="GO:0015558">
    <property type="term" value="F:secondary active p-aminobenzoyl-glutamate transmembrane transporter activity"/>
    <property type="evidence" value="ECO:0007669"/>
    <property type="project" value="InterPro"/>
</dbReference>
<dbReference type="EMBL" id="AGWJ02000024">
    <property type="protein sequence ID" value="EPC09034.1"/>
    <property type="molecule type" value="Genomic_DNA"/>
</dbReference>
<reference evidence="2 3" key="1">
    <citation type="submission" date="2012-07" db="EMBL/GenBank/DDBJ databases">
        <title>The Genome Sequence of Fusobacterium ulcerans 12_1B.</title>
        <authorList>
            <consortium name="The Broad Institute Genome Sequencing Platform"/>
            <person name="Earl A."/>
            <person name="Ward D."/>
            <person name="Feldgarden M."/>
            <person name="Gevers D."/>
            <person name="Strauss J."/>
            <person name="Ambrose C.E."/>
            <person name="Allen-Vercoe E."/>
            <person name="Walker B."/>
            <person name="Young S.K."/>
            <person name="Zeng Q."/>
            <person name="Gargeya S."/>
            <person name="Fitzgerald M."/>
            <person name="Haas B."/>
            <person name="Abouelleil A."/>
            <person name="Alvarado L."/>
            <person name="Arachchi H.M."/>
            <person name="Berlin A.M."/>
            <person name="Chapman S.B."/>
            <person name="Goldberg J."/>
            <person name="Griggs A."/>
            <person name="Gujja S."/>
            <person name="Hansen M."/>
            <person name="Howarth C."/>
            <person name="Imamovic A."/>
            <person name="Larimer J."/>
            <person name="McCowen C."/>
            <person name="Montmayeur A."/>
            <person name="Murphy C."/>
            <person name="Neiman D."/>
            <person name="Pearson M."/>
            <person name="Priest M."/>
            <person name="Roberts A."/>
            <person name="Saif S."/>
            <person name="Shea T."/>
            <person name="Sisk P."/>
            <person name="Sykes S."/>
            <person name="Wortman J."/>
            <person name="Nusbaum C."/>
            <person name="Birren B."/>
        </authorList>
    </citation>
    <scope>NUCLEOTIDE SEQUENCE [LARGE SCALE GENOMIC DNA]</scope>
    <source>
        <strain evidence="2 3">12_1B</strain>
    </source>
</reference>
<keyword evidence="1" id="KW-0472">Membrane</keyword>
<dbReference type="PANTHER" id="PTHR11014:SF63">
    <property type="entry name" value="METALLOPEPTIDASE, PUTATIVE (AFU_ORTHOLOGUE AFUA_6G09600)-RELATED"/>
    <property type="match status" value="1"/>
</dbReference>
<sequence>MGNGGQKGKASGVKSISVLDKILNYFEVIGNKLPDPVSIFVILCAAVLIISFICSKTGVAGEHPLTHKMITALSKKTLGKIVGEENVIVMEEPLMGSEDFSYFGKKVPSNFFLVGVRDAQEDIESMLHHPRLLWDEKYLKINAKALSQLVIDFLNK</sequence>
<keyword evidence="3" id="KW-1185">Reference proteome</keyword>
<organism evidence="2 3">
    <name type="scientific">Fusobacterium ulcerans 12-1B</name>
    <dbReference type="NCBI Taxonomy" id="457404"/>
    <lineage>
        <taxon>Bacteria</taxon>
        <taxon>Fusobacteriati</taxon>
        <taxon>Fusobacteriota</taxon>
        <taxon>Fusobacteriia</taxon>
        <taxon>Fusobacteriales</taxon>
        <taxon>Fusobacteriaceae</taxon>
        <taxon>Fusobacterium</taxon>
    </lineage>
</organism>
<dbReference type="GO" id="GO:0016787">
    <property type="term" value="F:hydrolase activity"/>
    <property type="evidence" value="ECO:0007669"/>
    <property type="project" value="InterPro"/>
</dbReference>
<keyword evidence="1" id="KW-1133">Transmembrane helix</keyword>
<dbReference type="Proteomes" id="UP000003233">
    <property type="component" value="Unassembled WGS sequence"/>
</dbReference>
<dbReference type="AlphaFoldDB" id="S2KXN5"/>
<feature type="transmembrane region" description="Helical" evidence="1">
    <location>
        <begin position="37"/>
        <end position="59"/>
    </location>
</feature>
<accession>S2KXN5</accession>
<protein>
    <submittedName>
        <fullName evidence="2">Uncharacterized protein</fullName>
    </submittedName>
</protein>
<dbReference type="InterPro" id="IPR004697">
    <property type="entry name" value="AbgT"/>
</dbReference>